<dbReference type="InterPro" id="IPR021858">
    <property type="entry name" value="Fun_TF"/>
</dbReference>
<dbReference type="AlphaFoldDB" id="W2S9G4"/>
<evidence type="ECO:0000256" key="1">
    <source>
        <dbReference type="ARBA" id="ARBA00004123"/>
    </source>
</evidence>
<sequence length="487" mass="54857">MAALHTSPEQHFFSPGSLSNQSGPSPDEYAHNPRFQELQTTLRSYLIDEARGAGDTHQRTLERHDDIPTCAPGTQSLAQHLHDPQDQVLVLKKVKYMNIWISECAPWLDMFDQERHFGIQIPIIAQRSPAVLYALLALAARQTERSGGSTVSSQDSLDLYSRAISSLAPSINARDPQVLITACILCVLEMMSVSPRDWRRHLEGCAALLETAGVNGLSGGLLQAVFWCYARMDLCAAIIADGAESTTLPVDKWALLDPDMDTSPGVLDQQQLISKAFLERGATVPDMHANYAVYLCARVCDLLSRRTRHVELGEDNGCTDSVFRLQWKNRWDELRQWFERRPPQMQSIQEIDASHAEDLFPTILFAYWAAISGNQLYHTACILMMEMMPPQIDAAADAADLYYKPLWHARRIVGISLTNPHRGCLNNAIQPLYVAGKLFTHRDEHKIIVDLLNHIEARSGWGSRWRIKDLEAFWGYRSGRRAGNVER</sequence>
<dbReference type="GO" id="GO:0003700">
    <property type="term" value="F:DNA-binding transcription factor activity"/>
    <property type="evidence" value="ECO:0007669"/>
    <property type="project" value="TreeGrafter"/>
</dbReference>
<reference evidence="4 5" key="1">
    <citation type="submission" date="2013-03" db="EMBL/GenBank/DDBJ databases">
        <title>The Genome Sequence of Phialophora europaea CBS 101466.</title>
        <authorList>
            <consortium name="The Broad Institute Genomics Platform"/>
            <person name="Cuomo C."/>
            <person name="de Hoog S."/>
            <person name="Gorbushina A."/>
            <person name="Walker B."/>
            <person name="Young S.K."/>
            <person name="Zeng Q."/>
            <person name="Gargeya S."/>
            <person name="Fitzgerald M."/>
            <person name="Haas B."/>
            <person name="Abouelleil A."/>
            <person name="Allen A.W."/>
            <person name="Alvarado L."/>
            <person name="Arachchi H.M."/>
            <person name="Berlin A.M."/>
            <person name="Chapman S.B."/>
            <person name="Gainer-Dewar J."/>
            <person name="Goldberg J."/>
            <person name="Griggs A."/>
            <person name="Gujja S."/>
            <person name="Hansen M."/>
            <person name="Howarth C."/>
            <person name="Imamovic A."/>
            <person name="Ireland A."/>
            <person name="Larimer J."/>
            <person name="McCowan C."/>
            <person name="Murphy C."/>
            <person name="Pearson M."/>
            <person name="Poon T.W."/>
            <person name="Priest M."/>
            <person name="Roberts A."/>
            <person name="Saif S."/>
            <person name="Shea T."/>
            <person name="Sisk P."/>
            <person name="Sykes S."/>
            <person name="Wortman J."/>
            <person name="Nusbaum C."/>
            <person name="Birren B."/>
        </authorList>
    </citation>
    <scope>NUCLEOTIDE SEQUENCE [LARGE SCALE GENOMIC DNA]</scope>
    <source>
        <strain evidence="4 5">CBS 101466</strain>
    </source>
</reference>
<dbReference type="GO" id="GO:0005634">
    <property type="term" value="C:nucleus"/>
    <property type="evidence" value="ECO:0007669"/>
    <property type="project" value="UniProtKB-SubCell"/>
</dbReference>
<dbReference type="EMBL" id="KB822714">
    <property type="protein sequence ID" value="ETN44549.1"/>
    <property type="molecule type" value="Genomic_DNA"/>
</dbReference>
<evidence type="ECO:0000313" key="5">
    <source>
        <dbReference type="Proteomes" id="UP000030752"/>
    </source>
</evidence>
<dbReference type="InParanoid" id="W2S9G4"/>
<organism evidence="4 5">
    <name type="scientific">Cyphellophora europaea (strain CBS 101466)</name>
    <name type="common">Phialophora europaea</name>
    <dbReference type="NCBI Taxonomy" id="1220924"/>
    <lineage>
        <taxon>Eukaryota</taxon>
        <taxon>Fungi</taxon>
        <taxon>Dikarya</taxon>
        <taxon>Ascomycota</taxon>
        <taxon>Pezizomycotina</taxon>
        <taxon>Eurotiomycetes</taxon>
        <taxon>Chaetothyriomycetidae</taxon>
        <taxon>Chaetothyriales</taxon>
        <taxon>Cyphellophoraceae</taxon>
        <taxon>Cyphellophora</taxon>
    </lineage>
</organism>
<keyword evidence="2" id="KW-0539">Nucleus</keyword>
<dbReference type="Proteomes" id="UP000030752">
    <property type="component" value="Unassembled WGS sequence"/>
</dbReference>
<dbReference type="RefSeq" id="XP_008713112.1">
    <property type="nucleotide sequence ID" value="XM_008714890.1"/>
</dbReference>
<dbReference type="GO" id="GO:0045944">
    <property type="term" value="P:positive regulation of transcription by RNA polymerase II"/>
    <property type="evidence" value="ECO:0007669"/>
    <property type="project" value="TreeGrafter"/>
</dbReference>
<evidence type="ECO:0000313" key="4">
    <source>
        <dbReference type="EMBL" id="ETN44549.1"/>
    </source>
</evidence>
<keyword evidence="5" id="KW-1185">Reference proteome</keyword>
<evidence type="ECO:0000256" key="3">
    <source>
        <dbReference type="SAM" id="MobiDB-lite"/>
    </source>
</evidence>
<feature type="region of interest" description="Disordered" evidence="3">
    <location>
        <begin position="1"/>
        <end position="31"/>
    </location>
</feature>
<dbReference type="GO" id="GO:0000976">
    <property type="term" value="F:transcription cis-regulatory region binding"/>
    <property type="evidence" value="ECO:0007669"/>
    <property type="project" value="TreeGrafter"/>
</dbReference>
<dbReference type="Pfam" id="PF11951">
    <property type="entry name" value="Fungal_trans_2"/>
    <property type="match status" value="1"/>
</dbReference>
<dbReference type="HOGENOM" id="CLU_008719_5_0_1"/>
<dbReference type="GeneID" id="19977558"/>
<dbReference type="eggNOG" id="ENOG502QRH3">
    <property type="taxonomic scope" value="Eukaryota"/>
</dbReference>
<name>W2S9G4_CYPE1</name>
<gene>
    <name evidence="4" type="ORF">HMPREF1541_10219</name>
</gene>
<protein>
    <recommendedName>
        <fullName evidence="6">Transcription factor domain-containing protein</fullName>
    </recommendedName>
</protein>
<dbReference type="PANTHER" id="PTHR37534:SF24">
    <property type="entry name" value="MISCELLANEOUS ZN(II)2CYS6 TRANSCRIPTION FACTOR (EUROFUNG)-RELATED"/>
    <property type="match status" value="1"/>
</dbReference>
<dbReference type="VEuPathDB" id="FungiDB:HMPREF1541_10219"/>
<accession>W2S9G4</accession>
<proteinExistence type="predicted"/>
<dbReference type="STRING" id="1220924.W2S9G4"/>
<comment type="subcellular location">
    <subcellularLocation>
        <location evidence="1">Nucleus</location>
    </subcellularLocation>
</comment>
<dbReference type="PANTHER" id="PTHR37534">
    <property type="entry name" value="TRANSCRIPTIONAL ACTIVATOR PROTEIN UGA3"/>
    <property type="match status" value="1"/>
</dbReference>
<evidence type="ECO:0000256" key="2">
    <source>
        <dbReference type="ARBA" id="ARBA00023242"/>
    </source>
</evidence>
<evidence type="ECO:0008006" key="6">
    <source>
        <dbReference type="Google" id="ProtNLM"/>
    </source>
</evidence>
<dbReference type="OrthoDB" id="415590at2759"/>